<proteinExistence type="predicted"/>
<dbReference type="OrthoDB" id="2623988at2"/>
<gene>
    <name evidence="1" type="ORF">FE784_23370</name>
</gene>
<keyword evidence="2" id="KW-1185">Reference proteome</keyword>
<accession>A0A5C4T6G9</accession>
<dbReference type="AlphaFoldDB" id="A0A5C4T6G9"/>
<sequence>MSKQRNGHVLKLSDGSYFIEEAPYKTDKLDEAEIYFKYFDLIEAQARAQRNTGLDAQMQRITFIITLLTEHE</sequence>
<dbReference type="EMBL" id="VDCQ01000037">
    <property type="protein sequence ID" value="TNJ63819.1"/>
    <property type="molecule type" value="Genomic_DNA"/>
</dbReference>
<name>A0A5C4T6G9_9BACL</name>
<reference evidence="1 2" key="1">
    <citation type="submission" date="2019-05" db="EMBL/GenBank/DDBJ databases">
        <title>We sequenced the genome of Paenibacillus hemerocallicola KCTC 33185 for further insight into its adaptation and study the phylogeny of Paenibacillus.</title>
        <authorList>
            <person name="Narsing Rao M.P."/>
        </authorList>
    </citation>
    <scope>NUCLEOTIDE SEQUENCE [LARGE SCALE GENOMIC DNA]</scope>
    <source>
        <strain evidence="1 2">KCTC 33185</strain>
    </source>
</reference>
<evidence type="ECO:0000313" key="1">
    <source>
        <dbReference type="EMBL" id="TNJ63819.1"/>
    </source>
</evidence>
<comment type="caution">
    <text evidence="1">The sequence shown here is derived from an EMBL/GenBank/DDBJ whole genome shotgun (WGS) entry which is preliminary data.</text>
</comment>
<dbReference type="Proteomes" id="UP000307943">
    <property type="component" value="Unassembled WGS sequence"/>
</dbReference>
<dbReference type="RefSeq" id="WP_139604675.1">
    <property type="nucleotide sequence ID" value="NZ_VDCQ01000037.1"/>
</dbReference>
<evidence type="ECO:0000313" key="2">
    <source>
        <dbReference type="Proteomes" id="UP000307943"/>
    </source>
</evidence>
<protein>
    <submittedName>
        <fullName evidence="1">Uncharacterized protein</fullName>
    </submittedName>
</protein>
<organism evidence="1 2">
    <name type="scientific">Paenibacillus hemerocallicola</name>
    <dbReference type="NCBI Taxonomy" id="1172614"/>
    <lineage>
        <taxon>Bacteria</taxon>
        <taxon>Bacillati</taxon>
        <taxon>Bacillota</taxon>
        <taxon>Bacilli</taxon>
        <taxon>Bacillales</taxon>
        <taxon>Paenibacillaceae</taxon>
        <taxon>Paenibacillus</taxon>
    </lineage>
</organism>